<reference evidence="13 14" key="1">
    <citation type="submission" date="2017-08" db="EMBL/GenBank/DDBJ databases">
        <title>Burning lignite coal seam in the remote Altai Mountains harbors a hydrogen-driven thermophilic microbial community.</title>
        <authorList>
            <person name="Kadnikov V.V."/>
            <person name="Mardanov A.V."/>
            <person name="Ivasenko D."/>
            <person name="Beletsky A.V."/>
            <person name="Karnachuk O.V."/>
            <person name="Ravin N.V."/>
        </authorList>
    </citation>
    <scope>NUCLEOTIDE SEQUENCE [LARGE SCALE GENOMIC DNA]</scope>
    <source>
        <strain evidence="13">AL31</strain>
    </source>
</reference>
<dbReference type="Gene3D" id="1.10.150.380">
    <property type="entry name" value="GatB domain, N-terminal subdomain"/>
    <property type="match status" value="1"/>
</dbReference>
<dbReference type="HAMAP" id="MF_00121">
    <property type="entry name" value="GatB"/>
    <property type="match status" value="1"/>
</dbReference>
<evidence type="ECO:0000256" key="2">
    <source>
        <dbReference type="ARBA" id="ARBA00011123"/>
    </source>
</evidence>
<evidence type="ECO:0000256" key="1">
    <source>
        <dbReference type="ARBA" id="ARBA00005306"/>
    </source>
</evidence>
<feature type="domain" description="Asn/Gln amidotransferase" evidence="12">
    <location>
        <begin position="337"/>
        <end position="484"/>
    </location>
</feature>
<evidence type="ECO:0000256" key="7">
    <source>
        <dbReference type="ARBA" id="ARBA00022917"/>
    </source>
</evidence>
<comment type="subunit">
    <text evidence="2 11">Heterotrimer of A, B and C subunits.</text>
</comment>
<evidence type="ECO:0000313" key="13">
    <source>
        <dbReference type="EMBL" id="PTQ53247.1"/>
    </source>
</evidence>
<dbReference type="PANTHER" id="PTHR11659">
    <property type="entry name" value="GLUTAMYL-TRNA GLN AMIDOTRANSFERASE SUBUNIT B MITOCHONDRIAL AND PROKARYOTIC PET112-RELATED"/>
    <property type="match status" value="1"/>
</dbReference>
<dbReference type="EMBL" id="PEBW01000001">
    <property type="protein sequence ID" value="PTQ53247.1"/>
    <property type="molecule type" value="Genomic_DNA"/>
</dbReference>
<protein>
    <recommendedName>
        <fullName evidence="3 11">Aspartyl/glutamyl-tRNA(Asn/Gln) amidotransferase subunit B</fullName>
        <shortName evidence="11">Asp/Glu-ADT subunit B</shortName>
        <ecNumber evidence="11">6.3.5.-</ecNumber>
    </recommendedName>
</protein>
<evidence type="ECO:0000256" key="6">
    <source>
        <dbReference type="ARBA" id="ARBA00022840"/>
    </source>
</evidence>
<sequence length="490" mass="54758">MSAVREEARATEYEAVIGFEVHVELATATKLFCSCPTTFGAPPNAHTCPICLGHPGTLPLLNERAVEYALRAALALGCEIERRVHFDRKHYFYPDLPKAYQMSQVHAPIGRNGALTIEVGGRTKVIRIREMHLEEDAGKSVHLPDDAGTLIDLNRAGVPLIEIVTEPDISSPEEARAFLEELRLTMLYLGISDVRMEEGSLRADANVSVRPKGSPVLGSKVEVKNLNSISGVERAVAYEIERQVALLRRGERVVSETRRWDEDRRLTFPMRQKFGGEDYRPIHDPEVVPYVLEESYVERVRAELPELPHARRKRLREAYGLSAYDAGVLTANRELGDLFEAGVREGAPPKPLANWLMSEFLGYVNERGLSVRDVPITPRQWAELLALIEEGTISTKIAKTVFQRMAESGRDPREIVETEGLVQIADPEALRKIVERVIEANPKSVEDYRKGKEKALGFLVGQVMRETRGKAHPELVNRLLREALGEPGGA</sequence>
<comment type="catalytic activity">
    <reaction evidence="10 11">
        <text>L-glutamyl-tRNA(Gln) + L-glutamine + ATP + H2O = L-glutaminyl-tRNA(Gln) + L-glutamate + ADP + phosphate + H(+)</text>
        <dbReference type="Rhea" id="RHEA:17521"/>
        <dbReference type="Rhea" id="RHEA-COMP:9681"/>
        <dbReference type="Rhea" id="RHEA-COMP:9684"/>
        <dbReference type="ChEBI" id="CHEBI:15377"/>
        <dbReference type="ChEBI" id="CHEBI:15378"/>
        <dbReference type="ChEBI" id="CHEBI:29985"/>
        <dbReference type="ChEBI" id="CHEBI:30616"/>
        <dbReference type="ChEBI" id="CHEBI:43474"/>
        <dbReference type="ChEBI" id="CHEBI:58359"/>
        <dbReference type="ChEBI" id="CHEBI:78520"/>
        <dbReference type="ChEBI" id="CHEBI:78521"/>
        <dbReference type="ChEBI" id="CHEBI:456216"/>
    </reaction>
</comment>
<dbReference type="GO" id="GO:0005524">
    <property type="term" value="F:ATP binding"/>
    <property type="evidence" value="ECO:0007669"/>
    <property type="project" value="UniProtKB-KW"/>
</dbReference>
<evidence type="ECO:0000256" key="5">
    <source>
        <dbReference type="ARBA" id="ARBA00022741"/>
    </source>
</evidence>
<dbReference type="Pfam" id="PF02934">
    <property type="entry name" value="GatB_N"/>
    <property type="match status" value="1"/>
</dbReference>
<dbReference type="EC" id="6.3.5.-" evidence="11"/>
<evidence type="ECO:0000256" key="10">
    <source>
        <dbReference type="ARBA" id="ARBA00047913"/>
    </source>
</evidence>
<keyword evidence="5 11" id="KW-0547">Nucleotide-binding</keyword>
<dbReference type="AlphaFoldDB" id="A0A2T5GAN0"/>
<dbReference type="GO" id="GO:0016740">
    <property type="term" value="F:transferase activity"/>
    <property type="evidence" value="ECO:0007669"/>
    <property type="project" value="UniProtKB-KW"/>
</dbReference>
<organism evidence="13 14">
    <name type="scientific">Brockia lithotrophica</name>
    <dbReference type="NCBI Taxonomy" id="933949"/>
    <lineage>
        <taxon>Bacteria</taxon>
        <taxon>Bacillati</taxon>
        <taxon>Bacillota</taxon>
        <taxon>Bacilli</taxon>
        <taxon>Bacillales</taxon>
        <taxon>Bacillales Family X. Incertae Sedis</taxon>
        <taxon>Brockia</taxon>
    </lineage>
</organism>
<keyword evidence="13" id="KW-0808">Transferase</keyword>
<accession>A0A2T5GAN0</accession>
<dbReference type="GO" id="GO:0070681">
    <property type="term" value="P:glutaminyl-tRNAGln biosynthesis via transamidation"/>
    <property type="evidence" value="ECO:0007669"/>
    <property type="project" value="TreeGrafter"/>
</dbReference>
<evidence type="ECO:0000259" key="12">
    <source>
        <dbReference type="SMART" id="SM00845"/>
    </source>
</evidence>
<dbReference type="InterPro" id="IPR017959">
    <property type="entry name" value="Asn/Gln-tRNA_amidoTrfase_suB/E"/>
</dbReference>
<dbReference type="InterPro" id="IPR023168">
    <property type="entry name" value="GatB_Yqey_C_2"/>
</dbReference>
<dbReference type="NCBIfam" id="TIGR00133">
    <property type="entry name" value="gatB"/>
    <property type="match status" value="1"/>
</dbReference>
<dbReference type="InterPro" id="IPR014746">
    <property type="entry name" value="Gln_synth/guanido_kin_cat_dom"/>
</dbReference>
<dbReference type="Gene3D" id="1.10.10.410">
    <property type="match status" value="1"/>
</dbReference>
<gene>
    <name evidence="11" type="primary">gatB</name>
    <name evidence="13" type="ORF">BLITH_0327</name>
</gene>
<evidence type="ECO:0000256" key="3">
    <source>
        <dbReference type="ARBA" id="ARBA00016923"/>
    </source>
</evidence>
<dbReference type="SUPFAM" id="SSF89095">
    <property type="entry name" value="GatB/YqeY motif"/>
    <property type="match status" value="1"/>
</dbReference>
<comment type="catalytic activity">
    <reaction evidence="9 11">
        <text>L-aspartyl-tRNA(Asn) + L-glutamine + ATP + H2O = L-asparaginyl-tRNA(Asn) + L-glutamate + ADP + phosphate + 2 H(+)</text>
        <dbReference type="Rhea" id="RHEA:14513"/>
        <dbReference type="Rhea" id="RHEA-COMP:9674"/>
        <dbReference type="Rhea" id="RHEA-COMP:9677"/>
        <dbReference type="ChEBI" id="CHEBI:15377"/>
        <dbReference type="ChEBI" id="CHEBI:15378"/>
        <dbReference type="ChEBI" id="CHEBI:29985"/>
        <dbReference type="ChEBI" id="CHEBI:30616"/>
        <dbReference type="ChEBI" id="CHEBI:43474"/>
        <dbReference type="ChEBI" id="CHEBI:58359"/>
        <dbReference type="ChEBI" id="CHEBI:78515"/>
        <dbReference type="ChEBI" id="CHEBI:78516"/>
        <dbReference type="ChEBI" id="CHEBI:456216"/>
    </reaction>
</comment>
<dbReference type="NCBIfam" id="NF004012">
    <property type="entry name" value="PRK05477.1-2"/>
    <property type="match status" value="1"/>
</dbReference>
<dbReference type="Pfam" id="PF02637">
    <property type="entry name" value="GatB_Yqey"/>
    <property type="match status" value="1"/>
</dbReference>
<keyword evidence="6 11" id="KW-0067">ATP-binding</keyword>
<dbReference type="InterPro" id="IPR018027">
    <property type="entry name" value="Asn/Gln_amidotransferase"/>
</dbReference>
<dbReference type="GO" id="GO:0006412">
    <property type="term" value="P:translation"/>
    <property type="evidence" value="ECO:0007669"/>
    <property type="project" value="UniProtKB-UniRule"/>
</dbReference>
<comment type="caution">
    <text evidence="13">The sequence shown here is derived from an EMBL/GenBank/DDBJ whole genome shotgun (WGS) entry which is preliminary data.</text>
</comment>
<comment type="similarity">
    <text evidence="1 11">Belongs to the GatB/GatE family. GatB subfamily.</text>
</comment>
<dbReference type="SUPFAM" id="SSF55931">
    <property type="entry name" value="Glutamine synthetase/guanido kinase"/>
    <property type="match status" value="1"/>
</dbReference>
<dbReference type="InterPro" id="IPR042114">
    <property type="entry name" value="GatB_C_1"/>
</dbReference>
<dbReference type="GO" id="GO:0050567">
    <property type="term" value="F:glutaminyl-tRNA synthase (glutamine-hydrolyzing) activity"/>
    <property type="evidence" value="ECO:0007669"/>
    <property type="project" value="UniProtKB-UniRule"/>
</dbReference>
<dbReference type="InterPro" id="IPR017958">
    <property type="entry name" value="Gln-tRNA_amidoTrfase_suB_CS"/>
</dbReference>
<dbReference type="InterPro" id="IPR006075">
    <property type="entry name" value="Asn/Gln-tRNA_Trfase_suB/E_cat"/>
</dbReference>
<evidence type="ECO:0000256" key="11">
    <source>
        <dbReference type="HAMAP-Rule" id="MF_00121"/>
    </source>
</evidence>
<dbReference type="FunFam" id="1.10.150.380:FF:000001">
    <property type="entry name" value="Aspartyl/glutamyl-tRNA(Asn/Gln) amidotransferase subunit B"/>
    <property type="match status" value="1"/>
</dbReference>
<name>A0A2T5GAN0_9BACL</name>
<dbReference type="SMART" id="SM00845">
    <property type="entry name" value="GatB_Yqey"/>
    <property type="match status" value="1"/>
</dbReference>
<dbReference type="Proteomes" id="UP000244016">
    <property type="component" value="Unassembled WGS sequence"/>
</dbReference>
<dbReference type="GO" id="GO:0050566">
    <property type="term" value="F:asparaginyl-tRNA synthase (glutamine-hydrolyzing) activity"/>
    <property type="evidence" value="ECO:0007669"/>
    <property type="project" value="RHEA"/>
</dbReference>
<keyword evidence="7 11" id="KW-0648">Protein biosynthesis</keyword>
<evidence type="ECO:0000256" key="8">
    <source>
        <dbReference type="ARBA" id="ARBA00024799"/>
    </source>
</evidence>
<proteinExistence type="inferred from homology"/>
<dbReference type="PROSITE" id="PS01234">
    <property type="entry name" value="GATB"/>
    <property type="match status" value="1"/>
</dbReference>
<evidence type="ECO:0000256" key="9">
    <source>
        <dbReference type="ARBA" id="ARBA00047380"/>
    </source>
</evidence>
<dbReference type="InterPro" id="IPR003789">
    <property type="entry name" value="Asn/Gln_tRNA_amidoTrase-B-like"/>
</dbReference>
<dbReference type="InterPro" id="IPR004413">
    <property type="entry name" value="GatB"/>
</dbReference>
<keyword evidence="4 11" id="KW-0436">Ligase</keyword>
<comment type="function">
    <text evidence="8 11">Allows the formation of correctly charged Asn-tRNA(Asn) or Gln-tRNA(Gln) through the transamidation of misacylated Asp-tRNA(Asn) or Glu-tRNA(Gln) in organisms which lack either or both of asparaginyl-tRNA or glutaminyl-tRNA synthetases. The reaction takes place in the presence of glutamine and ATP through an activated phospho-Asp-tRNA(Asn) or phospho-Glu-tRNA(Gln).</text>
</comment>
<dbReference type="FunFam" id="1.10.10.410:FF:000001">
    <property type="entry name" value="Aspartyl/glutamyl-tRNA(Asn/Gln) amidotransferase subunit B"/>
    <property type="match status" value="1"/>
</dbReference>
<evidence type="ECO:0000256" key="4">
    <source>
        <dbReference type="ARBA" id="ARBA00022598"/>
    </source>
</evidence>
<evidence type="ECO:0000313" key="14">
    <source>
        <dbReference type="Proteomes" id="UP000244016"/>
    </source>
</evidence>
<dbReference type="PANTHER" id="PTHR11659:SF0">
    <property type="entry name" value="GLUTAMYL-TRNA(GLN) AMIDOTRANSFERASE SUBUNIT B, MITOCHONDRIAL"/>
    <property type="match status" value="1"/>
</dbReference>
<dbReference type="NCBIfam" id="NF004014">
    <property type="entry name" value="PRK05477.1-4"/>
    <property type="match status" value="1"/>
</dbReference>